<evidence type="ECO:0000256" key="4">
    <source>
        <dbReference type="ARBA" id="ARBA00022801"/>
    </source>
</evidence>
<feature type="compositionally biased region" description="Polar residues" evidence="9">
    <location>
        <begin position="1829"/>
        <end position="1852"/>
    </location>
</feature>
<evidence type="ECO:0000313" key="14">
    <source>
        <dbReference type="Proteomes" id="UP000042958"/>
    </source>
</evidence>
<feature type="domain" description="Helicase C-terminal" evidence="12">
    <location>
        <begin position="1353"/>
        <end position="1518"/>
    </location>
</feature>
<comment type="similarity">
    <text evidence="2">Belongs to the SNF2/RAD54 helicase family.</text>
</comment>
<dbReference type="Gene3D" id="3.40.50.10810">
    <property type="entry name" value="Tandem AAA-ATPase domain"/>
    <property type="match status" value="1"/>
</dbReference>
<dbReference type="InterPro" id="IPR013761">
    <property type="entry name" value="SAM/pointed_sf"/>
</dbReference>
<dbReference type="InterPro" id="IPR027417">
    <property type="entry name" value="P-loop_NTPase"/>
</dbReference>
<keyword evidence="8" id="KW-0539">Nucleus</keyword>
<dbReference type="SMART" id="SM00490">
    <property type="entry name" value="HELICc"/>
    <property type="match status" value="1"/>
</dbReference>
<organism evidence="13 14">
    <name type="scientific">Penicillium brasilianum</name>
    <dbReference type="NCBI Taxonomy" id="104259"/>
    <lineage>
        <taxon>Eukaryota</taxon>
        <taxon>Fungi</taxon>
        <taxon>Dikarya</taxon>
        <taxon>Ascomycota</taxon>
        <taxon>Pezizomycotina</taxon>
        <taxon>Eurotiomycetes</taxon>
        <taxon>Eurotiomycetidae</taxon>
        <taxon>Eurotiales</taxon>
        <taxon>Aspergillaceae</taxon>
        <taxon>Penicillium</taxon>
    </lineage>
</organism>
<accession>A0A0F7TX88</accession>
<dbReference type="InterPro" id="IPR001650">
    <property type="entry name" value="Helicase_C-like"/>
</dbReference>
<evidence type="ECO:0000256" key="8">
    <source>
        <dbReference type="ARBA" id="ARBA00023242"/>
    </source>
</evidence>
<evidence type="ECO:0000256" key="9">
    <source>
        <dbReference type="SAM" id="MobiDB-lite"/>
    </source>
</evidence>
<sequence>MDTKPPDPVDWGVDAVVNFLCNPQEAPWTKSATSSRPNLTALETSLRNNEINGEALLHDVDREALRDDLGIKALGHRSSVLRAIDWLRVRSPKYQTSKRQSPSSNQPISTESMLSPINSPPIVGSVDVNTHFPSVAPEMTPVSAVAGMTEPLQTTKPNSSSSAQPQLTEHHLTEHLSCSANSRSIAPPVDAPSHMQPAPPASTPGSAAAGMKAKRRIAPTLVTEPGEQRVGEGFFLAEEVSLYNQMSNLSSHPVLERIRNTSTEIVGDDGSGKGSVSKSSRAKIVAPSTPSLESHLSADRSYKLGGHDYDFLAQLLENHPPEPEGKEDDVLPLYGESDVEYDEETQQEIDDDKLDSMAGLSWAECEAIVSDFIAKYETAWNENHLPKHRQYAQVVWQQARNARTGKAYKSRVLRTLNGLRLRLETQKSALVDVEYRSKTAFLAACKIMDPTLDQLCFEKWRLETIEMDTCPPFVPPPPRVSRPRKRRVVDEEADEESVGSESELSADDEASGNEASADESDSGFQGDIPDRPQRGLVGPIPRATDLVTLRSDDSEEAFVANKRRRLLGSQDHDEAKSHSSPSRVGPFAEIEDGEPYPVSSPDHFSPFKAFQLDSSPQALHESDAAEDMIVETPPLNPTLPASSPRDVDMEDDFLVKTPPLNPTNLPQPTLKLKLTLSSSEPPSGNTTKDTSLCLQPRKTPSRSASLDQDSSDINSPNMDDIDIFDEMVHMSWSEVESSGNRIWLLAKHLTCLPPEENKSFGPYMEELIDPVYMEEVTAALQAMLKNQWHLEGRTEDKSKPAMRLGAFFVSWHSCKMLTARGMGRETLQRALEALEDDEELKMFIPFLHRLKRLYVSYRAWLSRQKFRKEGHGTYSESAGSDSNLQKRREEIRKRRRSRPTGPRPLSNMQKDAQERQAKQDQARERLRKERESKGLSNSDPEGQAVTFKDPVIYLHPQLGRYVKPHQLTGIQFMWRELIEANNQQGCLLAHVMGLGKSMQVISLLVTIAAAANSDNPEISKQVPQRFHRSQTLVLCPSSVVQNWVDEFAMWTPFDNHLGPVREIAPRGRNYEIPERLKIIREWDRSGGVLIMSYEMLRILIVNKPARLNEEDHELVQHCLLVRSNIIVADEAHKLRSANSAISQVASRFKSTSRIAMTGSPLSNQLSEYYQMVEWVAPGYLEDPATFKRKFMDPIQAGSYIDSTRSEQRESLVSLQLLNGILAPKVLRADTSVLAADLPVKTEFVLTVPLTELQRNAYNTFVDCAQAGKADASLKLWSWLAIMQLCCNHPYPFREKLSDRVKQQEDNEGPSVLPTSIQDAGLPGDLVSRMEALFSKYSDLHDIALSNRAVLLDQILDLSIKARDKVLIFTQSIPTMDYLDFMLKKRGRKYQRIDGSTPGLDRQVATKLFNSASGEHILLISTRAGGVGLNMFGANRVVIFDFLFNPMWEEQAVGRAYRLGQKKPVYVYRFVAGGTFEELIFNNAVFKRQLAVRVVDKKTVVRESSRKLSTYLTHVKDMARDEEYDARGRDPEVLDKLLEGEYREIILKATLSHIQDNENDHLTEEESRQVEDRLKLERLKRSDPLAYSAEMKRRDDAEKARQQQIARLNGDQPLNTYEQRIEQAEQQQSVTMQSQYLASLNRGPVPRSIANKSPLSVNNTGEAHPPPVLTGPNSTIVAPHRLQIRAYQPSSLSFVATSPTKQSMPWSAYAPSSSSLRQDNGGDTRLAYVVPPDNEVIVIDDDSTHSTPVKVPANPAADNSPVSPTPNMRGDVVQMNTKQPTTAKQKESQVAMVPSQTETLDLGGDSSADSIDKNVAGTGHDEVTEPLPSVANQETPLDASNNGTVNLEATGSQKKAVATALENFATPPNLSSQSEAMDISDGA</sequence>
<evidence type="ECO:0000256" key="6">
    <source>
        <dbReference type="ARBA" id="ARBA00022840"/>
    </source>
</evidence>
<feature type="region of interest" description="Disordered" evidence="9">
    <location>
        <begin position="151"/>
        <end position="207"/>
    </location>
</feature>
<dbReference type="CDD" id="cd18793">
    <property type="entry name" value="SF2_C_SNF"/>
    <property type="match status" value="1"/>
</dbReference>
<feature type="domain" description="SAM" evidence="10">
    <location>
        <begin position="28"/>
        <end position="90"/>
    </location>
</feature>
<evidence type="ECO:0000256" key="5">
    <source>
        <dbReference type="ARBA" id="ARBA00022806"/>
    </source>
</evidence>
<dbReference type="PANTHER" id="PTHR45797:SF1">
    <property type="entry name" value="HELICASE ARIP4"/>
    <property type="match status" value="1"/>
</dbReference>
<evidence type="ECO:0000313" key="13">
    <source>
        <dbReference type="EMBL" id="CEJ60536.1"/>
    </source>
</evidence>
<feature type="region of interest" description="Disordered" evidence="9">
    <location>
        <begin position="871"/>
        <end position="943"/>
    </location>
</feature>
<dbReference type="InterPro" id="IPR001660">
    <property type="entry name" value="SAM"/>
</dbReference>
<dbReference type="PROSITE" id="PS51192">
    <property type="entry name" value="HELICASE_ATP_BIND_1"/>
    <property type="match status" value="1"/>
</dbReference>
<evidence type="ECO:0000259" key="10">
    <source>
        <dbReference type="PROSITE" id="PS50105"/>
    </source>
</evidence>
<dbReference type="Pfam" id="PF24580">
    <property type="entry name" value="DUF7607"/>
    <property type="match status" value="1"/>
</dbReference>
<dbReference type="Proteomes" id="UP000042958">
    <property type="component" value="Unassembled WGS sequence"/>
</dbReference>
<dbReference type="InterPro" id="IPR038718">
    <property type="entry name" value="SNF2-like_sf"/>
</dbReference>
<dbReference type="Pfam" id="PF00271">
    <property type="entry name" value="Helicase_C"/>
    <property type="match status" value="1"/>
</dbReference>
<keyword evidence="6" id="KW-0067">ATP-binding</keyword>
<evidence type="ECO:0000259" key="11">
    <source>
        <dbReference type="PROSITE" id="PS51192"/>
    </source>
</evidence>
<evidence type="ECO:0000256" key="1">
    <source>
        <dbReference type="ARBA" id="ARBA00004123"/>
    </source>
</evidence>
<dbReference type="Gene3D" id="3.40.50.300">
    <property type="entry name" value="P-loop containing nucleotide triphosphate hydrolases"/>
    <property type="match status" value="1"/>
</dbReference>
<dbReference type="GO" id="GO:0005634">
    <property type="term" value="C:nucleus"/>
    <property type="evidence" value="ECO:0007669"/>
    <property type="project" value="UniProtKB-SubCell"/>
</dbReference>
<feature type="compositionally biased region" description="Polar residues" evidence="9">
    <location>
        <begin position="1601"/>
        <end position="1613"/>
    </location>
</feature>
<feature type="compositionally biased region" description="Polar residues" evidence="9">
    <location>
        <begin position="1773"/>
        <end position="1782"/>
    </location>
</feature>
<feature type="region of interest" description="Disordered" evidence="9">
    <location>
        <begin position="93"/>
        <end position="115"/>
    </location>
</feature>
<reference evidence="14" key="1">
    <citation type="journal article" date="2015" name="Genome Announc.">
        <title>Draft genome sequence of the fungus Penicillium brasilianum MG11.</title>
        <authorList>
            <person name="Horn F."/>
            <person name="Linde J."/>
            <person name="Mattern D.J."/>
            <person name="Walther G."/>
            <person name="Guthke R."/>
            <person name="Brakhage A.A."/>
            <person name="Valiante V."/>
        </authorList>
    </citation>
    <scope>NUCLEOTIDE SEQUENCE [LARGE SCALE GENOMIC DNA]</scope>
    <source>
        <strain evidence="14">MG11</strain>
    </source>
</reference>
<feature type="compositionally biased region" description="Polar residues" evidence="9">
    <location>
        <begin position="151"/>
        <end position="167"/>
    </location>
</feature>
<feature type="compositionally biased region" description="Acidic residues" evidence="9">
    <location>
        <begin position="491"/>
        <end position="521"/>
    </location>
</feature>
<keyword evidence="4" id="KW-0378">Hydrolase</keyword>
<dbReference type="GO" id="GO:0003677">
    <property type="term" value="F:DNA binding"/>
    <property type="evidence" value="ECO:0007669"/>
    <property type="project" value="UniProtKB-KW"/>
</dbReference>
<dbReference type="InterPro" id="IPR049730">
    <property type="entry name" value="SNF2/RAD54-like_C"/>
</dbReference>
<keyword evidence="5" id="KW-0347">Helicase</keyword>
<dbReference type="InterPro" id="IPR000330">
    <property type="entry name" value="SNF2_N"/>
</dbReference>
<feature type="compositionally biased region" description="Polar residues" evidence="9">
    <location>
        <begin position="701"/>
        <end position="717"/>
    </location>
</feature>
<dbReference type="SUPFAM" id="SSF52540">
    <property type="entry name" value="P-loop containing nucleoside triphosphate hydrolases"/>
    <property type="match status" value="2"/>
</dbReference>
<dbReference type="Gene3D" id="1.10.150.50">
    <property type="entry name" value="Transcription Factor, Ets-1"/>
    <property type="match status" value="1"/>
</dbReference>
<comment type="subcellular location">
    <subcellularLocation>
        <location evidence="1">Nucleus</location>
    </subcellularLocation>
</comment>
<feature type="compositionally biased region" description="Polar residues" evidence="9">
    <location>
        <begin position="874"/>
        <end position="883"/>
    </location>
</feature>
<protein>
    <recommendedName>
        <fullName evidence="15">SNF2 family helicase/ATPase</fullName>
    </recommendedName>
</protein>
<dbReference type="InterPro" id="IPR056026">
    <property type="entry name" value="DUF7607"/>
</dbReference>
<dbReference type="PROSITE" id="PS50105">
    <property type="entry name" value="SAM_DOMAIN"/>
    <property type="match status" value="1"/>
</dbReference>
<evidence type="ECO:0000256" key="7">
    <source>
        <dbReference type="ARBA" id="ARBA00023125"/>
    </source>
</evidence>
<feature type="region of interest" description="Disordered" evidence="9">
    <location>
        <begin position="1743"/>
        <end position="1852"/>
    </location>
</feature>
<dbReference type="OrthoDB" id="2020972at2759"/>
<feature type="compositionally biased region" description="Basic and acidic residues" evidence="9">
    <location>
        <begin position="911"/>
        <end position="933"/>
    </location>
</feature>
<evidence type="ECO:0000256" key="2">
    <source>
        <dbReference type="ARBA" id="ARBA00007025"/>
    </source>
</evidence>
<dbReference type="InterPro" id="IPR014001">
    <property type="entry name" value="Helicase_ATP-bd"/>
</dbReference>
<keyword evidence="14" id="KW-1185">Reference proteome</keyword>
<feature type="region of interest" description="Disordered" evidence="9">
    <location>
        <begin position="1590"/>
        <end position="1613"/>
    </location>
</feature>
<keyword evidence="3" id="KW-0547">Nucleotide-binding</keyword>
<name>A0A0F7TX88_PENBI</name>
<dbReference type="PROSITE" id="PS51194">
    <property type="entry name" value="HELICASE_CTER"/>
    <property type="match status" value="1"/>
</dbReference>
<feature type="compositionally biased region" description="Polar residues" evidence="9">
    <location>
        <begin position="684"/>
        <end position="693"/>
    </location>
</feature>
<evidence type="ECO:0008006" key="15">
    <source>
        <dbReference type="Google" id="ProtNLM"/>
    </source>
</evidence>
<dbReference type="GO" id="GO:0016887">
    <property type="term" value="F:ATP hydrolysis activity"/>
    <property type="evidence" value="ECO:0007669"/>
    <property type="project" value="InterPro"/>
</dbReference>
<dbReference type="GO" id="GO:0005524">
    <property type="term" value="F:ATP binding"/>
    <property type="evidence" value="ECO:0007669"/>
    <property type="project" value="UniProtKB-KW"/>
</dbReference>
<dbReference type="Pfam" id="PF00176">
    <property type="entry name" value="SNF2-rel_dom"/>
    <property type="match status" value="1"/>
</dbReference>
<dbReference type="SUPFAM" id="SSF47769">
    <property type="entry name" value="SAM/Pointed domain"/>
    <property type="match status" value="1"/>
</dbReference>
<feature type="region of interest" description="Disordered" evidence="9">
    <location>
        <begin position="565"/>
        <end position="608"/>
    </location>
</feature>
<feature type="region of interest" description="Disordered" evidence="9">
    <location>
        <begin position="468"/>
        <end position="542"/>
    </location>
</feature>
<feature type="domain" description="Helicase ATP-binding" evidence="11">
    <location>
        <begin position="977"/>
        <end position="1178"/>
    </location>
</feature>
<dbReference type="SMART" id="SM00487">
    <property type="entry name" value="DEXDc"/>
    <property type="match status" value="1"/>
</dbReference>
<dbReference type="STRING" id="104259.A0A0F7TX88"/>
<dbReference type="EMBL" id="CDHK01000008">
    <property type="protein sequence ID" value="CEJ60536.1"/>
    <property type="molecule type" value="Genomic_DNA"/>
</dbReference>
<evidence type="ECO:0000256" key="3">
    <source>
        <dbReference type="ARBA" id="ARBA00022741"/>
    </source>
</evidence>
<gene>
    <name evidence="13" type="ORF">PMG11_09107</name>
</gene>
<dbReference type="GO" id="GO:0004386">
    <property type="term" value="F:helicase activity"/>
    <property type="evidence" value="ECO:0007669"/>
    <property type="project" value="UniProtKB-KW"/>
</dbReference>
<proteinExistence type="inferred from homology"/>
<feature type="region of interest" description="Disordered" evidence="9">
    <location>
        <begin position="675"/>
        <end position="717"/>
    </location>
</feature>
<feature type="compositionally biased region" description="Basic and acidic residues" evidence="9">
    <location>
        <begin position="1590"/>
        <end position="1600"/>
    </location>
</feature>
<feature type="region of interest" description="Disordered" evidence="9">
    <location>
        <begin position="264"/>
        <end position="292"/>
    </location>
</feature>
<dbReference type="PANTHER" id="PTHR45797">
    <property type="entry name" value="RAD54-LIKE"/>
    <property type="match status" value="1"/>
</dbReference>
<dbReference type="InterPro" id="IPR044574">
    <property type="entry name" value="ARIP4-like"/>
</dbReference>
<evidence type="ECO:0000259" key="12">
    <source>
        <dbReference type="PROSITE" id="PS51194"/>
    </source>
</evidence>
<keyword evidence="7" id="KW-0238">DNA-binding</keyword>